<dbReference type="InterPro" id="IPR036236">
    <property type="entry name" value="Znf_C2H2_sf"/>
</dbReference>
<comment type="caution">
    <text evidence="4">The sequence shown here is derived from an EMBL/GenBank/DDBJ whole genome shotgun (WGS) entry which is preliminary data.</text>
</comment>
<name>A0A8H3DTF6_9AGAM</name>
<organism evidence="4 5">
    <name type="scientific">Rhizoctonia solani</name>
    <dbReference type="NCBI Taxonomy" id="456999"/>
    <lineage>
        <taxon>Eukaryota</taxon>
        <taxon>Fungi</taxon>
        <taxon>Dikarya</taxon>
        <taxon>Basidiomycota</taxon>
        <taxon>Agaricomycotina</taxon>
        <taxon>Agaricomycetes</taxon>
        <taxon>Cantharellales</taxon>
        <taxon>Ceratobasidiaceae</taxon>
        <taxon>Rhizoctonia</taxon>
    </lineage>
</organism>
<keyword evidence="1" id="KW-0862">Zinc</keyword>
<dbReference type="PROSITE" id="PS50157">
    <property type="entry name" value="ZINC_FINGER_C2H2_2"/>
    <property type="match status" value="1"/>
</dbReference>
<evidence type="ECO:0000313" key="5">
    <source>
        <dbReference type="Proteomes" id="UP000663843"/>
    </source>
</evidence>
<gene>
    <name evidence="4" type="ORF">RDB_LOCUS199784</name>
</gene>
<protein>
    <recommendedName>
        <fullName evidence="3">C2H2-type domain-containing protein</fullName>
    </recommendedName>
</protein>
<dbReference type="SMART" id="SM00355">
    <property type="entry name" value="ZnF_C2H2"/>
    <property type="match status" value="2"/>
</dbReference>
<feature type="compositionally biased region" description="Polar residues" evidence="2">
    <location>
        <begin position="136"/>
        <end position="146"/>
    </location>
</feature>
<dbReference type="InterPro" id="IPR013087">
    <property type="entry name" value="Znf_C2H2_type"/>
</dbReference>
<feature type="region of interest" description="Disordered" evidence="2">
    <location>
        <begin position="1"/>
        <end position="45"/>
    </location>
</feature>
<evidence type="ECO:0000313" key="4">
    <source>
        <dbReference type="EMBL" id="CAE6542176.1"/>
    </source>
</evidence>
<feature type="domain" description="C2H2-type" evidence="3">
    <location>
        <begin position="239"/>
        <end position="271"/>
    </location>
</feature>
<keyword evidence="1" id="KW-0863">Zinc-finger</keyword>
<sequence length="283" mass="31299">MKMDVPGSNDERQEQVPMPLSPTFLDSHTHGWADPPISDYNQPNFPPSLYNIPIRETSLHTRPIQPFRQFNYLDAQGEDLASRQYTLDADNNLEVNETLTNGYRQSAQNASRLPQFTSVCVPSEIWSLPPTATSLAPIIPTTNQPPSHAPRAPEPATPVASGSNLTLEMLPPTSPNGSRSSPETPVTPGSESGPIRRRQRSSNSKETPICKPCNRTFYRKAEYDRHMKTSTAHNQGGQFKCEYCGYTFTRADAQVRHKKMCPSNPDSNGSPKGKGKGKDESSD</sequence>
<dbReference type="EMBL" id="CAJMWT010010450">
    <property type="protein sequence ID" value="CAE6542176.1"/>
    <property type="molecule type" value="Genomic_DNA"/>
</dbReference>
<dbReference type="Pfam" id="PF00096">
    <property type="entry name" value="zf-C2H2"/>
    <property type="match status" value="1"/>
</dbReference>
<dbReference type="Proteomes" id="UP000663843">
    <property type="component" value="Unassembled WGS sequence"/>
</dbReference>
<evidence type="ECO:0000256" key="2">
    <source>
        <dbReference type="SAM" id="MobiDB-lite"/>
    </source>
</evidence>
<reference evidence="4" key="1">
    <citation type="submission" date="2021-01" db="EMBL/GenBank/DDBJ databases">
        <authorList>
            <person name="Kaushik A."/>
        </authorList>
    </citation>
    <scope>NUCLEOTIDE SEQUENCE</scope>
    <source>
        <strain evidence="4">AG2-2IIIB</strain>
    </source>
</reference>
<accession>A0A8H3DTF6</accession>
<dbReference type="AlphaFoldDB" id="A0A8H3DTF6"/>
<dbReference type="Gene3D" id="3.30.160.60">
    <property type="entry name" value="Classic Zinc Finger"/>
    <property type="match status" value="1"/>
</dbReference>
<feature type="compositionally biased region" description="Polar residues" evidence="2">
    <location>
        <begin position="175"/>
        <end position="190"/>
    </location>
</feature>
<dbReference type="SUPFAM" id="SSF57667">
    <property type="entry name" value="beta-beta-alpha zinc fingers"/>
    <property type="match status" value="1"/>
</dbReference>
<feature type="region of interest" description="Disordered" evidence="2">
    <location>
        <begin position="136"/>
        <end position="211"/>
    </location>
</feature>
<proteinExistence type="predicted"/>
<feature type="compositionally biased region" description="Basic and acidic residues" evidence="2">
    <location>
        <begin position="1"/>
        <end position="14"/>
    </location>
</feature>
<evidence type="ECO:0000256" key="1">
    <source>
        <dbReference type="PROSITE-ProRule" id="PRU00042"/>
    </source>
</evidence>
<keyword evidence="1" id="KW-0479">Metal-binding</keyword>
<dbReference type="GO" id="GO:0008270">
    <property type="term" value="F:zinc ion binding"/>
    <property type="evidence" value="ECO:0007669"/>
    <property type="project" value="UniProtKB-KW"/>
</dbReference>
<evidence type="ECO:0000259" key="3">
    <source>
        <dbReference type="PROSITE" id="PS50157"/>
    </source>
</evidence>
<feature type="region of interest" description="Disordered" evidence="2">
    <location>
        <begin position="257"/>
        <end position="283"/>
    </location>
</feature>